<evidence type="ECO:0000259" key="4">
    <source>
        <dbReference type="Pfam" id="PF01494"/>
    </source>
</evidence>
<dbReference type="InterPro" id="IPR050641">
    <property type="entry name" value="RIFMO-like"/>
</dbReference>
<reference evidence="6" key="1">
    <citation type="journal article" date="2017" name="Genome Biol.">
        <title>Comparative genomics reveals high biological diversity and specific adaptations in the industrially and medically important fungal genus Aspergillus.</title>
        <authorList>
            <person name="de Vries R.P."/>
            <person name="Riley R."/>
            <person name="Wiebenga A."/>
            <person name="Aguilar-Osorio G."/>
            <person name="Amillis S."/>
            <person name="Uchima C.A."/>
            <person name="Anderluh G."/>
            <person name="Asadollahi M."/>
            <person name="Askin M."/>
            <person name="Barry K."/>
            <person name="Battaglia E."/>
            <person name="Bayram O."/>
            <person name="Benocci T."/>
            <person name="Braus-Stromeyer S.A."/>
            <person name="Caldana C."/>
            <person name="Canovas D."/>
            <person name="Cerqueira G.C."/>
            <person name="Chen F."/>
            <person name="Chen W."/>
            <person name="Choi C."/>
            <person name="Clum A."/>
            <person name="Dos Santos R.A."/>
            <person name="Damasio A.R."/>
            <person name="Diallinas G."/>
            <person name="Emri T."/>
            <person name="Fekete E."/>
            <person name="Flipphi M."/>
            <person name="Freyberg S."/>
            <person name="Gallo A."/>
            <person name="Gournas C."/>
            <person name="Habgood R."/>
            <person name="Hainaut M."/>
            <person name="Harispe M.L."/>
            <person name="Henrissat B."/>
            <person name="Hilden K.S."/>
            <person name="Hope R."/>
            <person name="Hossain A."/>
            <person name="Karabika E."/>
            <person name="Karaffa L."/>
            <person name="Karanyi Z."/>
            <person name="Krasevec N."/>
            <person name="Kuo A."/>
            <person name="Kusch H."/>
            <person name="LaButti K."/>
            <person name="Lagendijk E.L."/>
            <person name="Lapidus A."/>
            <person name="Levasseur A."/>
            <person name="Lindquist E."/>
            <person name="Lipzen A."/>
            <person name="Logrieco A.F."/>
            <person name="MacCabe A."/>
            <person name="Maekelae M.R."/>
            <person name="Malavazi I."/>
            <person name="Melin P."/>
            <person name="Meyer V."/>
            <person name="Mielnichuk N."/>
            <person name="Miskei M."/>
            <person name="Molnar A.P."/>
            <person name="Mule G."/>
            <person name="Ngan C.Y."/>
            <person name="Orejas M."/>
            <person name="Orosz E."/>
            <person name="Ouedraogo J.P."/>
            <person name="Overkamp K.M."/>
            <person name="Park H.-S."/>
            <person name="Perrone G."/>
            <person name="Piumi F."/>
            <person name="Punt P.J."/>
            <person name="Ram A.F."/>
            <person name="Ramon A."/>
            <person name="Rauscher S."/>
            <person name="Record E."/>
            <person name="Riano-Pachon D.M."/>
            <person name="Robert V."/>
            <person name="Roehrig J."/>
            <person name="Ruller R."/>
            <person name="Salamov A."/>
            <person name="Salih N.S."/>
            <person name="Samson R.A."/>
            <person name="Sandor E."/>
            <person name="Sanguinetti M."/>
            <person name="Schuetze T."/>
            <person name="Sepcic K."/>
            <person name="Shelest E."/>
            <person name="Sherlock G."/>
            <person name="Sophianopoulou V."/>
            <person name="Squina F.M."/>
            <person name="Sun H."/>
            <person name="Susca A."/>
            <person name="Todd R.B."/>
            <person name="Tsang A."/>
            <person name="Unkles S.E."/>
            <person name="van de Wiele N."/>
            <person name="van Rossen-Uffink D."/>
            <person name="Oliveira J.V."/>
            <person name="Vesth T.C."/>
            <person name="Visser J."/>
            <person name="Yu J.-H."/>
            <person name="Zhou M."/>
            <person name="Andersen M.R."/>
            <person name="Archer D.B."/>
            <person name="Baker S.E."/>
            <person name="Benoit I."/>
            <person name="Brakhage A.A."/>
            <person name="Braus G.H."/>
            <person name="Fischer R."/>
            <person name="Frisvad J.C."/>
            <person name="Goldman G.H."/>
            <person name="Houbraken J."/>
            <person name="Oakley B."/>
            <person name="Pocsi I."/>
            <person name="Scazzocchio C."/>
            <person name="Seiboth B."/>
            <person name="vanKuyk P.A."/>
            <person name="Wortman J."/>
            <person name="Dyer P.S."/>
            <person name="Grigoriev I.V."/>
        </authorList>
    </citation>
    <scope>NUCLEOTIDE SEQUENCE [LARGE SCALE GENOMIC DNA]</scope>
    <source>
        <strain evidence="6">CBS 593.65</strain>
    </source>
</reference>
<dbReference type="VEuPathDB" id="FungiDB:ASPSYDRAFT_209188"/>
<feature type="domain" description="FAD-binding" evidence="4">
    <location>
        <begin position="16"/>
        <end position="383"/>
    </location>
</feature>
<dbReference type="InterPro" id="IPR002938">
    <property type="entry name" value="FAD-bd"/>
</dbReference>
<dbReference type="PRINTS" id="PR00420">
    <property type="entry name" value="RNGMNOXGNASE"/>
</dbReference>
<protein>
    <recommendedName>
        <fullName evidence="4">FAD-binding domain-containing protein</fullName>
    </recommendedName>
</protein>
<evidence type="ECO:0000256" key="2">
    <source>
        <dbReference type="ARBA" id="ARBA00022827"/>
    </source>
</evidence>
<evidence type="ECO:0000256" key="3">
    <source>
        <dbReference type="ARBA" id="ARBA00023002"/>
    </source>
</evidence>
<accession>A0A1L9T6F7</accession>
<dbReference type="Pfam" id="PF21274">
    <property type="entry name" value="Rng_hyd_C"/>
    <property type="match status" value="1"/>
</dbReference>
<dbReference type="PANTHER" id="PTHR43004">
    <property type="entry name" value="TRK SYSTEM POTASSIUM UPTAKE PROTEIN"/>
    <property type="match status" value="1"/>
</dbReference>
<dbReference type="Gene3D" id="3.30.9.10">
    <property type="entry name" value="D-Amino Acid Oxidase, subunit A, domain 2"/>
    <property type="match status" value="1"/>
</dbReference>
<evidence type="ECO:0000313" key="6">
    <source>
        <dbReference type="Proteomes" id="UP000184356"/>
    </source>
</evidence>
<dbReference type="GeneID" id="63760030"/>
<dbReference type="NCBIfam" id="NF004780">
    <property type="entry name" value="PRK06126.1"/>
    <property type="match status" value="1"/>
</dbReference>
<name>A0A1L9T6F7_9EURO</name>
<gene>
    <name evidence="5" type="ORF">ASPSYDRAFT_209188</name>
</gene>
<organism evidence="5 6">
    <name type="scientific">Aspergillus sydowii CBS 593.65</name>
    <dbReference type="NCBI Taxonomy" id="1036612"/>
    <lineage>
        <taxon>Eukaryota</taxon>
        <taxon>Fungi</taxon>
        <taxon>Dikarya</taxon>
        <taxon>Ascomycota</taxon>
        <taxon>Pezizomycotina</taxon>
        <taxon>Eurotiomycetes</taxon>
        <taxon>Eurotiomycetidae</taxon>
        <taxon>Eurotiales</taxon>
        <taxon>Aspergillaceae</taxon>
        <taxon>Aspergillus</taxon>
        <taxon>Aspergillus subgen. Nidulantes</taxon>
    </lineage>
</organism>
<dbReference type="PANTHER" id="PTHR43004:SF21">
    <property type="entry name" value="FAD-BINDING DOMAIN-CONTAINING PROTEIN-RELATED"/>
    <property type="match status" value="1"/>
</dbReference>
<proteinExistence type="predicted"/>
<dbReference type="InterPro" id="IPR036188">
    <property type="entry name" value="FAD/NAD-bd_sf"/>
</dbReference>
<dbReference type="EMBL" id="KV878593">
    <property type="protein sequence ID" value="OJJ55016.1"/>
    <property type="molecule type" value="Genomic_DNA"/>
</dbReference>
<evidence type="ECO:0000256" key="1">
    <source>
        <dbReference type="ARBA" id="ARBA00022630"/>
    </source>
</evidence>
<dbReference type="RefSeq" id="XP_040698822.1">
    <property type="nucleotide sequence ID" value="XM_040843957.1"/>
</dbReference>
<dbReference type="Proteomes" id="UP000184356">
    <property type="component" value="Unassembled WGS sequence"/>
</dbReference>
<dbReference type="Gene3D" id="3.40.30.120">
    <property type="match status" value="1"/>
</dbReference>
<evidence type="ECO:0000313" key="5">
    <source>
        <dbReference type="EMBL" id="OJJ55016.1"/>
    </source>
</evidence>
<dbReference type="SUPFAM" id="SSF51905">
    <property type="entry name" value="FAD/NAD(P)-binding domain"/>
    <property type="match status" value="1"/>
</dbReference>
<keyword evidence="6" id="KW-1185">Reference proteome</keyword>
<dbReference type="Gene3D" id="3.50.50.60">
    <property type="entry name" value="FAD/NAD(P)-binding domain"/>
    <property type="match status" value="1"/>
</dbReference>
<dbReference type="OrthoDB" id="2096480at2759"/>
<keyword evidence="2" id="KW-0274">FAD</keyword>
<dbReference type="Pfam" id="PF01494">
    <property type="entry name" value="FAD_binding_3"/>
    <property type="match status" value="1"/>
</dbReference>
<dbReference type="GO" id="GO:0016709">
    <property type="term" value="F:oxidoreductase activity, acting on paired donors, with incorporation or reduction of molecular oxygen, NAD(P)H as one donor, and incorporation of one atom of oxygen"/>
    <property type="evidence" value="ECO:0007669"/>
    <property type="project" value="UniProtKB-ARBA"/>
</dbReference>
<dbReference type="GO" id="GO:0071949">
    <property type="term" value="F:FAD binding"/>
    <property type="evidence" value="ECO:0007669"/>
    <property type="project" value="InterPro"/>
</dbReference>
<dbReference type="STRING" id="1036612.A0A1L9T6F7"/>
<dbReference type="AlphaFoldDB" id="A0A1L9T6F7"/>
<keyword evidence="3" id="KW-0560">Oxidoreductase</keyword>
<sequence>MNAKAASESRRLPKGNVIIAGGGPVGLLLARILSFHGVRSTLFERNETTTKWPKMDLTNARSMELFRKLGLADGLREQGVPADIDQNVLISTGLSANRPLTMWELPGVEKLRQQIRDINDGSQPCEPWQRISQVVFERWLKEICDKDPLIDLHYGSKVEFVKEDDHGVKVQVTDTESGVSTTWISDYVAGCDGASSRVRKSLAIPLDGGPIPSCALLVHFKSRDLDRLYKQGRFWHIFLLGESGGFEGAIISQNEKDIWTTHLFMPLDANPEYISSEDAVYRVLGGLYGPYKVQIDEILVRSVWRPNIAVARSWKSPRGRVYLAGDSVHQNIPTGGYGMNMGIGDAFDLGWKLAAVINGSGGPGLLESYEPERKPVAQHSVEHSGVHFQVHNELKQFLNAGDPRQVDEDTDEARALRLKIHEYYQTHDGENKDLGIEMGYRYSSPVILCHEDTAAEPPFDPRRYIPSSWPGGRSPHLFLSDGRAIFDTFGDEWTLLVFVSQDVGQGLMAQVADAMSVPLVQVDLSQEDRAKVLYERNLILIRPDHHVSWRVDGLNSVQDAQKILGVVTGKADAVRRF</sequence>
<keyword evidence="1" id="KW-0285">Flavoprotein</keyword>